<keyword evidence="3" id="KW-1185">Reference proteome</keyword>
<sequence>VSSMGLTNDTKEVSDVGHKDHKQVDEEEEAHGDEDVPSPVERSHCYREEYDRHSQCDSNQYSQSHTQDQSVQRVHLTILKGTVERLNRMEEELGLETLRGKVTGLEDHLRAALREDANRMLSALLSAAPVPVVAPPLDSTVAFGGLPGGAPDMEHADAVG</sequence>
<comment type="caution">
    <text evidence="2">The sequence shown here is derived from an EMBL/GenBank/DDBJ whole genome shotgun (WGS) entry which is preliminary data.</text>
</comment>
<feature type="compositionally biased region" description="Basic and acidic residues" evidence="1">
    <location>
        <begin position="9"/>
        <end position="24"/>
    </location>
</feature>
<evidence type="ECO:0000256" key="1">
    <source>
        <dbReference type="SAM" id="MobiDB-lite"/>
    </source>
</evidence>
<protein>
    <submittedName>
        <fullName evidence="2">Uncharacterized protein</fullName>
    </submittedName>
</protein>
<feature type="non-terminal residue" evidence="2">
    <location>
        <position position="1"/>
    </location>
</feature>
<dbReference type="EMBL" id="JAROKS010000009">
    <property type="protein sequence ID" value="KAK1801302.1"/>
    <property type="molecule type" value="Genomic_DNA"/>
</dbReference>
<accession>A0AAD9E3V8</accession>
<feature type="region of interest" description="Disordered" evidence="1">
    <location>
        <begin position="1"/>
        <end position="72"/>
    </location>
</feature>
<dbReference type="Proteomes" id="UP001239994">
    <property type="component" value="Unassembled WGS sequence"/>
</dbReference>
<reference evidence="2" key="1">
    <citation type="submission" date="2023-03" db="EMBL/GenBank/DDBJ databases">
        <title>Electrophorus voltai genome.</title>
        <authorList>
            <person name="Bian C."/>
        </authorList>
    </citation>
    <scope>NUCLEOTIDE SEQUENCE</scope>
    <source>
        <strain evidence="2">CB-2022</strain>
        <tissue evidence="2">Muscle</tissue>
    </source>
</reference>
<evidence type="ECO:0000313" key="3">
    <source>
        <dbReference type="Proteomes" id="UP001239994"/>
    </source>
</evidence>
<gene>
    <name evidence="2" type="ORF">P4O66_022985</name>
</gene>
<organism evidence="2 3">
    <name type="scientific">Electrophorus voltai</name>
    <dbReference type="NCBI Taxonomy" id="2609070"/>
    <lineage>
        <taxon>Eukaryota</taxon>
        <taxon>Metazoa</taxon>
        <taxon>Chordata</taxon>
        <taxon>Craniata</taxon>
        <taxon>Vertebrata</taxon>
        <taxon>Euteleostomi</taxon>
        <taxon>Actinopterygii</taxon>
        <taxon>Neopterygii</taxon>
        <taxon>Teleostei</taxon>
        <taxon>Ostariophysi</taxon>
        <taxon>Gymnotiformes</taxon>
        <taxon>Gymnotoidei</taxon>
        <taxon>Gymnotidae</taxon>
        <taxon>Electrophorus</taxon>
    </lineage>
</organism>
<proteinExistence type="predicted"/>
<name>A0AAD9E3V8_9TELE</name>
<dbReference type="AlphaFoldDB" id="A0AAD9E3V8"/>
<feature type="compositionally biased region" description="Acidic residues" evidence="1">
    <location>
        <begin position="25"/>
        <end position="36"/>
    </location>
</feature>
<feature type="compositionally biased region" description="Polar residues" evidence="1">
    <location>
        <begin position="56"/>
        <end position="72"/>
    </location>
</feature>
<evidence type="ECO:0000313" key="2">
    <source>
        <dbReference type="EMBL" id="KAK1801302.1"/>
    </source>
</evidence>
<feature type="compositionally biased region" description="Basic and acidic residues" evidence="1">
    <location>
        <begin position="41"/>
        <end position="55"/>
    </location>
</feature>